<dbReference type="CDD" id="cd07067">
    <property type="entry name" value="HP_PGM_like"/>
    <property type="match status" value="1"/>
</dbReference>
<dbReference type="PANTHER" id="PTHR48100">
    <property type="entry name" value="BROAD-SPECIFICITY PHOSPHATASE YOR283W-RELATED"/>
    <property type="match status" value="1"/>
</dbReference>
<dbReference type="Pfam" id="PF00300">
    <property type="entry name" value="His_Phos_1"/>
    <property type="match status" value="1"/>
</dbReference>
<dbReference type="EMBL" id="JADJOT010000009">
    <property type="protein sequence ID" value="MBK7954361.1"/>
    <property type="molecule type" value="Genomic_DNA"/>
</dbReference>
<protein>
    <submittedName>
        <fullName evidence="1">Alpha-ribazole phosphatase family protein</fullName>
    </submittedName>
</protein>
<dbReference type="InterPro" id="IPR050275">
    <property type="entry name" value="PGM_Phosphatase"/>
</dbReference>
<dbReference type="AlphaFoldDB" id="A0A935T9P9"/>
<accession>A0A935T9P9</accession>
<dbReference type="InterPro" id="IPR013078">
    <property type="entry name" value="His_Pase_superF_clade-1"/>
</dbReference>
<dbReference type="GO" id="GO:0016791">
    <property type="term" value="F:phosphatase activity"/>
    <property type="evidence" value="ECO:0007669"/>
    <property type="project" value="TreeGrafter"/>
</dbReference>
<proteinExistence type="predicted"/>
<comment type="caution">
    <text evidence="1">The sequence shown here is derived from an EMBL/GenBank/DDBJ whole genome shotgun (WGS) entry which is preliminary data.</text>
</comment>
<gene>
    <name evidence="1" type="ORF">IPK02_10590</name>
</gene>
<dbReference type="Proteomes" id="UP000706151">
    <property type="component" value="Unassembled WGS sequence"/>
</dbReference>
<sequence length="194" mass="21471">MQLFLIRHPRPLLTSGICYGQLDVEAADPQPAAERLRALLPAGTPVIASPLQRARRLAEALHPQPLLDRRLLEINFGEWEGVAWDDIDRRLLDVWAADMLHFAAPGGESAAMLQARARDCVDRLRVSSVALVTHAGVIRALLGYWLHLPIGEWSQLAVDFGSISLLEIDHISQPEPRQGSSRPAAPAILHYLNH</sequence>
<name>A0A935T9P9_9PROT</name>
<dbReference type="InterPro" id="IPR029033">
    <property type="entry name" value="His_PPase_superfam"/>
</dbReference>
<dbReference type="PANTHER" id="PTHR48100:SF59">
    <property type="entry name" value="ADENOSYLCOBALAMIN_ALPHA-RIBAZOLE PHOSPHATASE"/>
    <property type="match status" value="1"/>
</dbReference>
<evidence type="ECO:0000313" key="2">
    <source>
        <dbReference type="Proteomes" id="UP000706151"/>
    </source>
</evidence>
<reference evidence="1 2" key="1">
    <citation type="submission" date="2020-10" db="EMBL/GenBank/DDBJ databases">
        <title>Connecting structure to function with the recovery of over 1000 high-quality activated sludge metagenome-assembled genomes encoding full-length rRNA genes using long-read sequencing.</title>
        <authorList>
            <person name="Singleton C.M."/>
            <person name="Petriglieri F."/>
            <person name="Kristensen J.M."/>
            <person name="Kirkegaard R.H."/>
            <person name="Michaelsen T.Y."/>
            <person name="Andersen M.H."/>
            <person name="Karst S.M."/>
            <person name="Dueholm M.S."/>
            <person name="Nielsen P.H."/>
            <person name="Albertsen M."/>
        </authorList>
    </citation>
    <scope>NUCLEOTIDE SEQUENCE [LARGE SCALE GENOMIC DNA]</scope>
    <source>
        <strain evidence="1">Fred_18-Q3-R57-64_BAT3C.720</strain>
    </source>
</reference>
<dbReference type="SMART" id="SM00855">
    <property type="entry name" value="PGAM"/>
    <property type="match status" value="1"/>
</dbReference>
<organism evidence="1 2">
    <name type="scientific">Candidatus Accumulibacter affinis</name>
    <dbReference type="NCBI Taxonomy" id="2954384"/>
    <lineage>
        <taxon>Bacteria</taxon>
        <taxon>Pseudomonadati</taxon>
        <taxon>Pseudomonadota</taxon>
        <taxon>Betaproteobacteria</taxon>
        <taxon>Candidatus Accumulibacter</taxon>
    </lineage>
</organism>
<dbReference type="SUPFAM" id="SSF53254">
    <property type="entry name" value="Phosphoglycerate mutase-like"/>
    <property type="match status" value="1"/>
</dbReference>
<dbReference type="GO" id="GO:0005737">
    <property type="term" value="C:cytoplasm"/>
    <property type="evidence" value="ECO:0007669"/>
    <property type="project" value="TreeGrafter"/>
</dbReference>
<dbReference type="Gene3D" id="3.40.50.1240">
    <property type="entry name" value="Phosphoglycerate mutase-like"/>
    <property type="match status" value="1"/>
</dbReference>
<evidence type="ECO:0000313" key="1">
    <source>
        <dbReference type="EMBL" id="MBK7954361.1"/>
    </source>
</evidence>